<dbReference type="Proteomes" id="UP001234989">
    <property type="component" value="Chromosome 8"/>
</dbReference>
<evidence type="ECO:0000256" key="1">
    <source>
        <dbReference type="SAM" id="MobiDB-lite"/>
    </source>
</evidence>
<organism evidence="2 3">
    <name type="scientific">Solanum verrucosum</name>
    <dbReference type="NCBI Taxonomy" id="315347"/>
    <lineage>
        <taxon>Eukaryota</taxon>
        <taxon>Viridiplantae</taxon>
        <taxon>Streptophyta</taxon>
        <taxon>Embryophyta</taxon>
        <taxon>Tracheophyta</taxon>
        <taxon>Spermatophyta</taxon>
        <taxon>Magnoliopsida</taxon>
        <taxon>eudicotyledons</taxon>
        <taxon>Gunneridae</taxon>
        <taxon>Pentapetalae</taxon>
        <taxon>asterids</taxon>
        <taxon>lamiids</taxon>
        <taxon>Solanales</taxon>
        <taxon>Solanaceae</taxon>
        <taxon>Solanoideae</taxon>
        <taxon>Solaneae</taxon>
        <taxon>Solanum</taxon>
    </lineage>
</organism>
<reference evidence="2" key="1">
    <citation type="submission" date="2023-08" db="EMBL/GenBank/DDBJ databases">
        <title>A de novo genome assembly of Solanum verrucosum Schlechtendal, a Mexican diploid species geographically isolated from the other diploid A-genome species in potato relatives.</title>
        <authorList>
            <person name="Hosaka K."/>
        </authorList>
    </citation>
    <scope>NUCLEOTIDE SEQUENCE</scope>
    <source>
        <tissue evidence="2">Young leaves</tissue>
    </source>
</reference>
<dbReference type="AlphaFoldDB" id="A0AAF0UA01"/>
<feature type="region of interest" description="Disordered" evidence="1">
    <location>
        <begin position="1"/>
        <end position="20"/>
    </location>
</feature>
<accession>A0AAF0UA01</accession>
<keyword evidence="3" id="KW-1185">Reference proteome</keyword>
<evidence type="ECO:0000313" key="2">
    <source>
        <dbReference type="EMBL" id="WMV42190.1"/>
    </source>
</evidence>
<proteinExistence type="predicted"/>
<sequence length="222" mass="25345">MDQSSGDSPSPMVKEGLPRERRDLWRLGGYGVGNKTEKSYEVGEDPGCKRWLVDSQRSFECVEEIRAQRVVHGNSQVTENSPTFARMVRKSAEIMKDKETSMEIEDTNKQVESNQEPSEINHDNNRVVLQNPITEIVNGEIDEAEPIMSQQQFIMQGKEKETSNWVQQNLIKSGKIFGVDFQGNEKDAIELLLQIDSCRLARRQEQCNEIKKSKTKGVQEKV</sequence>
<name>A0AAF0UA01_SOLVR</name>
<evidence type="ECO:0000313" key="3">
    <source>
        <dbReference type="Proteomes" id="UP001234989"/>
    </source>
</evidence>
<protein>
    <submittedName>
        <fullName evidence="2">Uncharacterized protein</fullName>
    </submittedName>
</protein>
<gene>
    <name evidence="2" type="ORF">MTR67_035575</name>
</gene>
<dbReference type="EMBL" id="CP133619">
    <property type="protein sequence ID" value="WMV42190.1"/>
    <property type="molecule type" value="Genomic_DNA"/>
</dbReference>